<keyword evidence="2" id="KW-1185">Reference proteome</keyword>
<comment type="caution">
    <text evidence="1">The sequence shown here is derived from an EMBL/GenBank/DDBJ whole genome shotgun (WGS) entry which is preliminary data.</text>
</comment>
<accession>A0AAP0BKL0</accession>
<reference evidence="1 2" key="1">
    <citation type="journal article" date="2022" name="Nat. Plants">
        <title>Genomes of leafy and leafless Platanthera orchids illuminate the evolution of mycoheterotrophy.</title>
        <authorList>
            <person name="Li M.H."/>
            <person name="Liu K.W."/>
            <person name="Li Z."/>
            <person name="Lu H.C."/>
            <person name="Ye Q.L."/>
            <person name="Zhang D."/>
            <person name="Wang J.Y."/>
            <person name="Li Y.F."/>
            <person name="Zhong Z.M."/>
            <person name="Liu X."/>
            <person name="Yu X."/>
            <person name="Liu D.K."/>
            <person name="Tu X.D."/>
            <person name="Liu B."/>
            <person name="Hao Y."/>
            <person name="Liao X.Y."/>
            <person name="Jiang Y.T."/>
            <person name="Sun W.H."/>
            <person name="Chen J."/>
            <person name="Chen Y.Q."/>
            <person name="Ai Y."/>
            <person name="Zhai J.W."/>
            <person name="Wu S.S."/>
            <person name="Zhou Z."/>
            <person name="Hsiao Y.Y."/>
            <person name="Wu W.L."/>
            <person name="Chen Y.Y."/>
            <person name="Lin Y.F."/>
            <person name="Hsu J.L."/>
            <person name="Li C.Y."/>
            <person name="Wang Z.W."/>
            <person name="Zhao X."/>
            <person name="Zhong W.Y."/>
            <person name="Ma X.K."/>
            <person name="Ma L."/>
            <person name="Huang J."/>
            <person name="Chen G.Z."/>
            <person name="Huang M.Z."/>
            <person name="Huang L."/>
            <person name="Peng D.H."/>
            <person name="Luo Y.B."/>
            <person name="Zou S.Q."/>
            <person name="Chen S.P."/>
            <person name="Lan S."/>
            <person name="Tsai W.C."/>
            <person name="Van de Peer Y."/>
            <person name="Liu Z.J."/>
        </authorList>
    </citation>
    <scope>NUCLEOTIDE SEQUENCE [LARGE SCALE GENOMIC DNA]</scope>
    <source>
        <strain evidence="1">Lor287</strain>
    </source>
</reference>
<gene>
    <name evidence="1" type="ORF">KSP39_PZI009635</name>
</gene>
<dbReference type="PANTHER" id="PTHR37393">
    <property type="entry name" value="AT-RICH INTERACTIVE DOMAIN-CONTAINING PROTEIN 1A-LIKE"/>
    <property type="match status" value="1"/>
</dbReference>
<dbReference type="AlphaFoldDB" id="A0AAP0BKL0"/>
<evidence type="ECO:0000313" key="2">
    <source>
        <dbReference type="Proteomes" id="UP001418222"/>
    </source>
</evidence>
<evidence type="ECO:0000313" key="1">
    <source>
        <dbReference type="EMBL" id="KAK8942606.1"/>
    </source>
</evidence>
<dbReference type="PANTHER" id="PTHR37393:SF1">
    <property type="entry name" value="AT-RICH INTERACTIVE DOMAIN-CONTAINING PROTEIN 1A-LIKE"/>
    <property type="match status" value="1"/>
</dbReference>
<proteinExistence type="predicted"/>
<organism evidence="1 2">
    <name type="scientific">Platanthera zijinensis</name>
    <dbReference type="NCBI Taxonomy" id="2320716"/>
    <lineage>
        <taxon>Eukaryota</taxon>
        <taxon>Viridiplantae</taxon>
        <taxon>Streptophyta</taxon>
        <taxon>Embryophyta</taxon>
        <taxon>Tracheophyta</taxon>
        <taxon>Spermatophyta</taxon>
        <taxon>Magnoliopsida</taxon>
        <taxon>Liliopsida</taxon>
        <taxon>Asparagales</taxon>
        <taxon>Orchidaceae</taxon>
        <taxon>Orchidoideae</taxon>
        <taxon>Orchideae</taxon>
        <taxon>Orchidinae</taxon>
        <taxon>Platanthera</taxon>
    </lineage>
</organism>
<name>A0AAP0BKL0_9ASPA</name>
<protein>
    <submittedName>
        <fullName evidence="1">Uncharacterized protein</fullName>
    </submittedName>
</protein>
<dbReference type="Proteomes" id="UP001418222">
    <property type="component" value="Unassembled WGS sequence"/>
</dbReference>
<sequence length="63" mass="7329">MADDYFYHVCHTLIFPNEPLQSQCTHLYYKLHLAYVVATSHACPYDGYLVTDINSKVCCYHIV</sequence>
<dbReference type="EMBL" id="JBBWWQ010000007">
    <property type="protein sequence ID" value="KAK8942606.1"/>
    <property type="molecule type" value="Genomic_DNA"/>
</dbReference>